<proteinExistence type="predicted"/>
<dbReference type="AlphaFoldDB" id="A0A232EGJ3"/>
<reference evidence="1 2" key="1">
    <citation type="journal article" date="2017" name="Curr. Biol.">
        <title>The Evolution of Venom by Co-option of Single-Copy Genes.</title>
        <authorList>
            <person name="Martinson E.O."/>
            <person name="Mrinalini"/>
            <person name="Kelkar Y.D."/>
            <person name="Chang C.H."/>
            <person name="Werren J.H."/>
        </authorList>
    </citation>
    <scope>NUCLEOTIDE SEQUENCE [LARGE SCALE GENOMIC DNA]</scope>
    <source>
        <strain evidence="1 2">Alberta</strain>
        <tissue evidence="1">Whole body</tissue>
    </source>
</reference>
<gene>
    <name evidence="1" type="ORF">TSAR_007264</name>
</gene>
<dbReference type="Proteomes" id="UP000215335">
    <property type="component" value="Unassembled WGS sequence"/>
</dbReference>
<name>A0A232EGJ3_9HYME</name>
<protein>
    <submittedName>
        <fullName evidence="1">Uncharacterized protein</fullName>
    </submittedName>
</protein>
<sequence length="74" mass="8793">MGLKRKNIKESNLKDICLAIIAELQYSEYNFRIASKSPDVNFVWHLDSYDKSDKDTENVLIEYLQICLRREHDD</sequence>
<evidence type="ECO:0000313" key="2">
    <source>
        <dbReference type="Proteomes" id="UP000215335"/>
    </source>
</evidence>
<comment type="caution">
    <text evidence="1">The sequence shown here is derived from an EMBL/GenBank/DDBJ whole genome shotgun (WGS) entry which is preliminary data.</text>
</comment>
<evidence type="ECO:0000313" key="1">
    <source>
        <dbReference type="EMBL" id="OXU17442.1"/>
    </source>
</evidence>
<keyword evidence="2" id="KW-1185">Reference proteome</keyword>
<dbReference type="EMBL" id="NNAY01004767">
    <property type="protein sequence ID" value="OXU17442.1"/>
    <property type="molecule type" value="Genomic_DNA"/>
</dbReference>
<organism evidence="1 2">
    <name type="scientific">Trichomalopsis sarcophagae</name>
    <dbReference type="NCBI Taxonomy" id="543379"/>
    <lineage>
        <taxon>Eukaryota</taxon>
        <taxon>Metazoa</taxon>
        <taxon>Ecdysozoa</taxon>
        <taxon>Arthropoda</taxon>
        <taxon>Hexapoda</taxon>
        <taxon>Insecta</taxon>
        <taxon>Pterygota</taxon>
        <taxon>Neoptera</taxon>
        <taxon>Endopterygota</taxon>
        <taxon>Hymenoptera</taxon>
        <taxon>Apocrita</taxon>
        <taxon>Proctotrupomorpha</taxon>
        <taxon>Chalcidoidea</taxon>
        <taxon>Pteromalidae</taxon>
        <taxon>Pteromalinae</taxon>
        <taxon>Trichomalopsis</taxon>
    </lineage>
</organism>
<accession>A0A232EGJ3</accession>